<evidence type="ECO:0000259" key="8">
    <source>
        <dbReference type="Pfam" id="PF00725"/>
    </source>
</evidence>
<dbReference type="Gene3D" id="3.40.50.720">
    <property type="entry name" value="NAD(P)-binding Rossmann-like Domain"/>
    <property type="match status" value="1"/>
</dbReference>
<name>A0A2N3L8K8_9PROT</name>
<keyword evidence="2" id="KW-0276">Fatty acid metabolism</keyword>
<dbReference type="InterPro" id="IPR029045">
    <property type="entry name" value="ClpP/crotonase-like_dom_sf"/>
</dbReference>
<dbReference type="SUPFAM" id="SSF48179">
    <property type="entry name" value="6-phosphogluconate dehydrogenase C-terminal domain-like"/>
    <property type="match status" value="2"/>
</dbReference>
<keyword evidence="4" id="KW-0560">Oxidoreductase</keyword>
<comment type="caution">
    <text evidence="10">The sequence shown here is derived from an EMBL/GenBank/DDBJ whole genome shotgun (WGS) entry which is preliminary data.</text>
</comment>
<dbReference type="PANTHER" id="PTHR48075">
    <property type="entry name" value="3-HYDROXYACYL-COA DEHYDROGENASE FAMILY PROTEIN"/>
    <property type="match status" value="1"/>
</dbReference>
<dbReference type="Proteomes" id="UP000233332">
    <property type="component" value="Unassembled WGS sequence"/>
</dbReference>
<dbReference type="RefSeq" id="WP_101301604.1">
    <property type="nucleotide sequence ID" value="NZ_NXGX01000003.1"/>
</dbReference>
<dbReference type="InterPro" id="IPR006176">
    <property type="entry name" value="3-OHacyl-CoA_DH_NAD-bd"/>
</dbReference>
<comment type="catalytic activity">
    <reaction evidence="7">
        <text>a (3S)-3-hydroxyacyl-CoA + NAD(+) = a 3-oxoacyl-CoA + NADH + H(+)</text>
        <dbReference type="Rhea" id="RHEA:22432"/>
        <dbReference type="ChEBI" id="CHEBI:15378"/>
        <dbReference type="ChEBI" id="CHEBI:57318"/>
        <dbReference type="ChEBI" id="CHEBI:57540"/>
        <dbReference type="ChEBI" id="CHEBI:57945"/>
        <dbReference type="ChEBI" id="CHEBI:90726"/>
        <dbReference type="EC" id="1.1.1.35"/>
    </reaction>
</comment>
<feature type="domain" description="3-hydroxyacyl-CoA dehydrogenase C-terminal" evidence="8">
    <location>
        <begin position="196"/>
        <end position="297"/>
    </location>
</feature>
<evidence type="ECO:0000256" key="1">
    <source>
        <dbReference type="ARBA" id="ARBA00005005"/>
    </source>
</evidence>
<keyword evidence="5" id="KW-0520">NAD</keyword>
<dbReference type="PANTHER" id="PTHR48075:SF7">
    <property type="entry name" value="3-HYDROXYACYL-COA DEHYDROGENASE-RELATED"/>
    <property type="match status" value="1"/>
</dbReference>
<dbReference type="GO" id="GO:0003857">
    <property type="term" value="F:(3S)-3-hydroxyacyl-CoA dehydrogenase (NAD+) activity"/>
    <property type="evidence" value="ECO:0007669"/>
    <property type="project" value="UniProtKB-EC"/>
</dbReference>
<evidence type="ECO:0000313" key="11">
    <source>
        <dbReference type="Proteomes" id="UP000233332"/>
    </source>
</evidence>
<feature type="domain" description="3-hydroxyacyl-CoA dehydrogenase NAD binding" evidence="9">
    <location>
        <begin position="10"/>
        <end position="193"/>
    </location>
</feature>
<evidence type="ECO:0000256" key="5">
    <source>
        <dbReference type="ARBA" id="ARBA00023027"/>
    </source>
</evidence>
<dbReference type="InterPro" id="IPR001753">
    <property type="entry name" value="Enoyl-CoA_hydra/iso"/>
</dbReference>
<keyword evidence="3" id="KW-0442">Lipid degradation</keyword>
<dbReference type="SUPFAM" id="SSF51735">
    <property type="entry name" value="NAD(P)-binding Rossmann-fold domains"/>
    <property type="match status" value="1"/>
</dbReference>
<dbReference type="InterPro" id="IPR008927">
    <property type="entry name" value="6-PGluconate_DH-like_C_sf"/>
</dbReference>
<dbReference type="EMBL" id="NXGX01000003">
    <property type="protein sequence ID" value="PKR59047.1"/>
    <property type="molecule type" value="Genomic_DNA"/>
</dbReference>
<evidence type="ECO:0000259" key="9">
    <source>
        <dbReference type="Pfam" id="PF02737"/>
    </source>
</evidence>
<dbReference type="UniPathway" id="UPA00659"/>
<dbReference type="Pfam" id="PF00378">
    <property type="entry name" value="ECH_1"/>
    <property type="match status" value="1"/>
</dbReference>
<proteinExistence type="predicted"/>
<dbReference type="Gene3D" id="3.90.226.10">
    <property type="entry name" value="2-enoyl-CoA Hydratase, Chain A, domain 1"/>
    <property type="match status" value="1"/>
</dbReference>
<evidence type="ECO:0000256" key="6">
    <source>
        <dbReference type="ARBA" id="ARBA00023098"/>
    </source>
</evidence>
<dbReference type="InterPro" id="IPR036291">
    <property type="entry name" value="NAD(P)-bd_dom_sf"/>
</dbReference>
<dbReference type="Pfam" id="PF00725">
    <property type="entry name" value="3HCDH"/>
    <property type="match status" value="2"/>
</dbReference>
<accession>A0A2N3L8K8</accession>
<dbReference type="CDD" id="cd06558">
    <property type="entry name" value="crotonase-like"/>
    <property type="match status" value="1"/>
</dbReference>
<dbReference type="AlphaFoldDB" id="A0A2N3L8K8"/>
<dbReference type="Gene3D" id="1.10.1040.50">
    <property type="match status" value="1"/>
</dbReference>
<dbReference type="InterPro" id="IPR006108">
    <property type="entry name" value="3HC_DH_C"/>
</dbReference>
<evidence type="ECO:0000256" key="4">
    <source>
        <dbReference type="ARBA" id="ARBA00023002"/>
    </source>
</evidence>
<keyword evidence="6" id="KW-0443">Lipid metabolism</keyword>
<evidence type="ECO:0000256" key="7">
    <source>
        <dbReference type="ARBA" id="ARBA00049556"/>
    </source>
</evidence>
<evidence type="ECO:0000256" key="2">
    <source>
        <dbReference type="ARBA" id="ARBA00022832"/>
    </source>
</evidence>
<organism evidence="10 11">
    <name type="scientific">Thalassospira lohafexi</name>
    <dbReference type="NCBI Taxonomy" id="744227"/>
    <lineage>
        <taxon>Bacteria</taxon>
        <taxon>Pseudomonadati</taxon>
        <taxon>Pseudomonadota</taxon>
        <taxon>Alphaproteobacteria</taxon>
        <taxon>Rhodospirillales</taxon>
        <taxon>Thalassospiraceae</taxon>
        <taxon>Thalassospira</taxon>
    </lineage>
</organism>
<protein>
    <submittedName>
        <fullName evidence="10">3-hydroxyacyl-CoA dehydrogenase</fullName>
    </submittedName>
</protein>
<evidence type="ECO:0000256" key="3">
    <source>
        <dbReference type="ARBA" id="ARBA00022963"/>
    </source>
</evidence>
<gene>
    <name evidence="10" type="ORF">COO92_09445</name>
</gene>
<comment type="pathway">
    <text evidence="1">Lipid metabolism; fatty acid beta-oxidation.</text>
</comment>
<dbReference type="Pfam" id="PF02737">
    <property type="entry name" value="3HCDH_N"/>
    <property type="match status" value="1"/>
</dbReference>
<evidence type="ECO:0000313" key="10">
    <source>
        <dbReference type="EMBL" id="PKR59047.1"/>
    </source>
</evidence>
<sequence length="778" mass="84238">MPNVTSDIKQVAVIGAGVMGASIAAHIANSGTPVLLLDIVPDGAKNRNAVAEGAVAKMLKTDPAPFMSKRVAKLITCGNIDDDLDKIAKCDWIIEAVIERLDIKQDLYRKIDAVRAKGSVISSNTSTIPLATLIDGMDKTFAQDFIITHFFNPPRYMRLLELVGSDATRDGVIDMVADFADRKLGKTCVTCHDEPGFIANRLGVYWIQAAMVEAMDRKLTVEEADSVIGRPFGIPKTGVFGLMDLVGLDLMPHVQSSMAGALDKSDPFHAIYRESELVSTLIADGYTGRKGKGGFYRLNRDGGGKVKESVDLQTGKFSTSEKARVSSVRAAGKDPRKMMEATDKGGQYGRAVMGKTLAYAAFIAEVAANSIVDVDDAMKLGYAWKTGPFELIDAIGVDVLISMLEEDGVDVPPLLKKAAGKSFYKVEDGQLFYLGFDGEYTAVTRPDGVILLEDIKRKSEPVAGNRAASLWDIGDGVACLEFHTKMNALDADVLGAIKTSIRTVKKQFKAMVIYNEGSNFSAGANLGLALFAANIAAWPEIENLVETGQETYKALKYSPFPVVGAPSGLALGGGCEVLLHCDAVQAHGETYIGLVEPGVGLIPAWGGCKEMIRRWTENPKFVKGPMAPSAKAFEIISVATVAKSAMEAKENLFFRESDGITMNRNRLLADAKQRALSMVEDYEAPEEFTYRLPGESARVAFEMAVDGFHRLGKATDYDRVVAGELAKVLSGGDTDVTEELSEDDMLEMEREGFMRLVRNEGTMARVEHMLLTGKPLRN</sequence>
<reference evidence="10 11" key="1">
    <citation type="submission" date="2017-09" db="EMBL/GenBank/DDBJ databases">
        <title>Biodiversity and function of Thalassospira species in the particle-attached aromatic-hydrocarbon-degrading consortia from the surface seawater of the China South Sea.</title>
        <authorList>
            <person name="Dong C."/>
            <person name="Lai Q."/>
            <person name="Shao Z."/>
        </authorList>
    </citation>
    <scope>NUCLEOTIDE SEQUENCE [LARGE SCALE GENOMIC DNA]</scope>
    <source>
        <strain evidence="10 11">139Z-12</strain>
    </source>
</reference>
<dbReference type="SUPFAM" id="SSF52096">
    <property type="entry name" value="ClpP/crotonase"/>
    <property type="match status" value="1"/>
</dbReference>
<feature type="domain" description="3-hydroxyacyl-CoA dehydrogenase C-terminal" evidence="8">
    <location>
        <begin position="352"/>
        <end position="405"/>
    </location>
</feature>
<keyword evidence="11" id="KW-1185">Reference proteome</keyword>
<dbReference type="GO" id="GO:0070403">
    <property type="term" value="F:NAD+ binding"/>
    <property type="evidence" value="ECO:0007669"/>
    <property type="project" value="InterPro"/>
</dbReference>
<dbReference type="GO" id="GO:0006635">
    <property type="term" value="P:fatty acid beta-oxidation"/>
    <property type="evidence" value="ECO:0007669"/>
    <property type="project" value="UniProtKB-UniPathway"/>
</dbReference>